<feature type="compositionally biased region" description="Low complexity" evidence="1">
    <location>
        <begin position="75"/>
        <end position="85"/>
    </location>
</feature>
<name>A0AAN8KY78_9TELE</name>
<gene>
    <name evidence="2" type="ORF">J4Q44_G00291650</name>
</gene>
<feature type="compositionally biased region" description="Polar residues" evidence="1">
    <location>
        <begin position="100"/>
        <end position="109"/>
    </location>
</feature>
<feature type="compositionally biased region" description="Polar residues" evidence="1">
    <location>
        <begin position="9"/>
        <end position="19"/>
    </location>
</feature>
<protein>
    <submittedName>
        <fullName evidence="2">Uncharacterized protein</fullName>
    </submittedName>
</protein>
<accession>A0AAN8KY78</accession>
<evidence type="ECO:0000313" key="3">
    <source>
        <dbReference type="Proteomes" id="UP001356427"/>
    </source>
</evidence>
<evidence type="ECO:0000313" key="2">
    <source>
        <dbReference type="EMBL" id="KAK6301067.1"/>
    </source>
</evidence>
<feature type="region of interest" description="Disordered" evidence="1">
    <location>
        <begin position="57"/>
        <end position="109"/>
    </location>
</feature>
<feature type="region of interest" description="Disordered" evidence="1">
    <location>
        <begin position="1"/>
        <end position="44"/>
    </location>
</feature>
<comment type="caution">
    <text evidence="2">The sequence shown here is derived from an EMBL/GenBank/DDBJ whole genome shotgun (WGS) entry which is preliminary data.</text>
</comment>
<organism evidence="2 3">
    <name type="scientific">Coregonus suidteri</name>
    <dbReference type="NCBI Taxonomy" id="861788"/>
    <lineage>
        <taxon>Eukaryota</taxon>
        <taxon>Metazoa</taxon>
        <taxon>Chordata</taxon>
        <taxon>Craniata</taxon>
        <taxon>Vertebrata</taxon>
        <taxon>Euteleostomi</taxon>
        <taxon>Actinopterygii</taxon>
        <taxon>Neopterygii</taxon>
        <taxon>Teleostei</taxon>
        <taxon>Protacanthopterygii</taxon>
        <taxon>Salmoniformes</taxon>
        <taxon>Salmonidae</taxon>
        <taxon>Coregoninae</taxon>
        <taxon>Coregonus</taxon>
    </lineage>
</organism>
<proteinExistence type="predicted"/>
<reference evidence="2 3" key="1">
    <citation type="submission" date="2021-04" db="EMBL/GenBank/DDBJ databases">
        <authorList>
            <person name="De Guttry C."/>
            <person name="Zahm M."/>
            <person name="Klopp C."/>
            <person name="Cabau C."/>
            <person name="Louis A."/>
            <person name="Berthelot C."/>
            <person name="Parey E."/>
            <person name="Roest Crollius H."/>
            <person name="Montfort J."/>
            <person name="Robinson-Rechavi M."/>
            <person name="Bucao C."/>
            <person name="Bouchez O."/>
            <person name="Gislard M."/>
            <person name="Lluch J."/>
            <person name="Milhes M."/>
            <person name="Lampietro C."/>
            <person name="Lopez Roques C."/>
            <person name="Donnadieu C."/>
            <person name="Braasch I."/>
            <person name="Desvignes T."/>
            <person name="Postlethwait J."/>
            <person name="Bobe J."/>
            <person name="Wedekind C."/>
            <person name="Guiguen Y."/>
        </authorList>
    </citation>
    <scope>NUCLEOTIDE SEQUENCE [LARGE SCALE GENOMIC DNA]</scope>
    <source>
        <strain evidence="2">Cs_M1</strain>
        <tissue evidence="2">Blood</tissue>
    </source>
</reference>
<evidence type="ECO:0000256" key="1">
    <source>
        <dbReference type="SAM" id="MobiDB-lite"/>
    </source>
</evidence>
<keyword evidence="3" id="KW-1185">Reference proteome</keyword>
<dbReference type="EMBL" id="JAGTTL010000027">
    <property type="protein sequence ID" value="KAK6301067.1"/>
    <property type="molecule type" value="Genomic_DNA"/>
</dbReference>
<dbReference type="AlphaFoldDB" id="A0AAN8KY78"/>
<dbReference type="Proteomes" id="UP001356427">
    <property type="component" value="Unassembled WGS sequence"/>
</dbReference>
<feature type="compositionally biased region" description="Polar residues" evidence="1">
    <location>
        <begin position="65"/>
        <end position="74"/>
    </location>
</feature>
<sequence length="109" mass="11611">MTDFGGPSPSCSTEPQPTLSLGPGGNHGDQGQDIDYPGGLDSFSETPRFNIVVKEEEEDLEEWSFNYTGESPNPSSSIQGGSQQQEATSVDVPPIGLVLTKTSRLNPQL</sequence>